<comment type="pathway">
    <text evidence="1">Cofactor biosynthesis; tetrahydrofolate biosynthesis; 2-amino-4-hydroxy-6-hydroxymethyl-7,8-dihydropteridine diphosphate from 7,8-dihydroneopterin triphosphate: step 4/4.</text>
</comment>
<dbReference type="InterPro" id="IPR000550">
    <property type="entry name" value="Hppk"/>
</dbReference>
<dbReference type="UniPathway" id="UPA00077">
    <property type="reaction ID" value="UER00155"/>
</dbReference>
<protein>
    <recommendedName>
        <fullName evidence="4">2-amino-4-hydroxy-6-hydroxymethyldihydropteridine pyrophosphokinase</fullName>
        <ecNumber evidence="3">2.7.6.3</ecNumber>
    </recommendedName>
    <alternativeName>
        <fullName evidence="11">6-hydroxymethyl-7,8-dihydropterin pyrophosphokinase</fullName>
    </alternativeName>
    <alternativeName>
        <fullName evidence="12">7,8-dihydro-6-hydroxymethylpterin-pyrophosphokinase</fullName>
    </alternativeName>
</protein>
<reference evidence="14 15" key="1">
    <citation type="submission" date="2013-03" db="EMBL/GenBank/DDBJ databases">
        <title>Salinisphaera hydrothermalis C41B8 Genome Sequencing.</title>
        <authorList>
            <person name="Li C."/>
            <person name="Lai Q."/>
            <person name="Shao Z."/>
        </authorList>
    </citation>
    <scope>NUCLEOTIDE SEQUENCE [LARGE SCALE GENOMIC DNA]</scope>
    <source>
        <strain evidence="14 15">C41B8</strain>
    </source>
</reference>
<feature type="domain" description="7,8-dihydro-6-hydroxymethylpterin-pyrophosphokinase" evidence="13">
    <location>
        <begin position="11"/>
        <end position="139"/>
    </location>
</feature>
<evidence type="ECO:0000256" key="4">
    <source>
        <dbReference type="ARBA" id="ARBA00016218"/>
    </source>
</evidence>
<evidence type="ECO:0000256" key="10">
    <source>
        <dbReference type="ARBA" id="ARBA00029409"/>
    </source>
</evidence>
<dbReference type="RefSeq" id="WP_037336740.1">
    <property type="nucleotide sequence ID" value="NZ_APNK01000010.1"/>
</dbReference>
<keyword evidence="8" id="KW-0067">ATP-binding</keyword>
<dbReference type="InterPro" id="IPR035907">
    <property type="entry name" value="Hppk_sf"/>
</dbReference>
<keyword evidence="15" id="KW-1185">Reference proteome</keyword>
<evidence type="ECO:0000256" key="12">
    <source>
        <dbReference type="ARBA" id="ARBA00033413"/>
    </source>
</evidence>
<dbReference type="AlphaFoldDB" id="A0A084ILT8"/>
<dbReference type="GO" id="GO:0046654">
    <property type="term" value="P:tetrahydrofolate biosynthetic process"/>
    <property type="evidence" value="ECO:0007669"/>
    <property type="project" value="UniProtKB-UniPathway"/>
</dbReference>
<evidence type="ECO:0000256" key="3">
    <source>
        <dbReference type="ARBA" id="ARBA00013253"/>
    </source>
</evidence>
<keyword evidence="7 14" id="KW-0418">Kinase</keyword>
<evidence type="ECO:0000259" key="13">
    <source>
        <dbReference type="Pfam" id="PF01288"/>
    </source>
</evidence>
<dbReference type="PATRIC" id="fig|1304275.5.peg.1795"/>
<keyword evidence="9" id="KW-0289">Folate biosynthesis</keyword>
<dbReference type="PANTHER" id="PTHR43071">
    <property type="entry name" value="2-AMINO-4-HYDROXY-6-HYDROXYMETHYLDIHYDROPTERIDINE PYROPHOSPHOKINASE"/>
    <property type="match status" value="1"/>
</dbReference>
<comment type="caution">
    <text evidence="14">The sequence shown here is derived from an EMBL/GenBank/DDBJ whole genome shotgun (WGS) entry which is preliminary data.</text>
</comment>
<dbReference type="SUPFAM" id="SSF55083">
    <property type="entry name" value="6-hydroxymethyl-7,8-dihydropterin pyrophosphokinase, HPPK"/>
    <property type="match status" value="1"/>
</dbReference>
<accession>A0A084ILT8</accession>
<evidence type="ECO:0000256" key="2">
    <source>
        <dbReference type="ARBA" id="ARBA00005810"/>
    </source>
</evidence>
<organism evidence="14 15">
    <name type="scientific">Salinisphaera hydrothermalis (strain C41B8)</name>
    <dbReference type="NCBI Taxonomy" id="1304275"/>
    <lineage>
        <taxon>Bacteria</taxon>
        <taxon>Pseudomonadati</taxon>
        <taxon>Pseudomonadota</taxon>
        <taxon>Gammaproteobacteria</taxon>
        <taxon>Salinisphaerales</taxon>
        <taxon>Salinisphaeraceae</taxon>
        <taxon>Salinisphaera</taxon>
    </lineage>
</organism>
<dbReference type="OrthoDB" id="9808041at2"/>
<dbReference type="GO" id="GO:0046656">
    <property type="term" value="P:folic acid biosynthetic process"/>
    <property type="evidence" value="ECO:0007669"/>
    <property type="project" value="UniProtKB-KW"/>
</dbReference>
<comment type="similarity">
    <text evidence="2">Belongs to the HPPK family.</text>
</comment>
<dbReference type="EC" id="2.7.6.3" evidence="3"/>
<evidence type="ECO:0000313" key="15">
    <source>
        <dbReference type="Proteomes" id="UP000028302"/>
    </source>
</evidence>
<keyword evidence="6" id="KW-0547">Nucleotide-binding</keyword>
<keyword evidence="5" id="KW-0808">Transferase</keyword>
<proteinExistence type="inferred from homology"/>
<evidence type="ECO:0000256" key="7">
    <source>
        <dbReference type="ARBA" id="ARBA00022777"/>
    </source>
</evidence>
<evidence type="ECO:0000256" key="1">
    <source>
        <dbReference type="ARBA" id="ARBA00005051"/>
    </source>
</evidence>
<dbReference type="GO" id="GO:0016301">
    <property type="term" value="F:kinase activity"/>
    <property type="evidence" value="ECO:0007669"/>
    <property type="project" value="UniProtKB-KW"/>
</dbReference>
<dbReference type="EMBL" id="APNK01000010">
    <property type="protein sequence ID" value="KEZ77672.1"/>
    <property type="molecule type" value="Genomic_DNA"/>
</dbReference>
<name>A0A084ILT8_SALHC</name>
<evidence type="ECO:0000256" key="11">
    <source>
        <dbReference type="ARBA" id="ARBA00029766"/>
    </source>
</evidence>
<evidence type="ECO:0000256" key="8">
    <source>
        <dbReference type="ARBA" id="ARBA00022840"/>
    </source>
</evidence>
<dbReference type="STRING" id="1304275.C41B8_08805"/>
<dbReference type="CDD" id="cd00483">
    <property type="entry name" value="HPPK"/>
    <property type="match status" value="1"/>
</dbReference>
<dbReference type="PANTHER" id="PTHR43071:SF1">
    <property type="entry name" value="2-AMINO-4-HYDROXY-6-HYDROXYMETHYLDIHYDROPTERIDINE PYROPHOSPHOKINASE"/>
    <property type="match status" value="1"/>
</dbReference>
<gene>
    <name evidence="14" type="ORF">C41B8_08805</name>
</gene>
<dbReference type="Proteomes" id="UP000028302">
    <property type="component" value="Unassembled WGS sequence"/>
</dbReference>
<evidence type="ECO:0000313" key="14">
    <source>
        <dbReference type="EMBL" id="KEZ77672.1"/>
    </source>
</evidence>
<dbReference type="GO" id="GO:0003848">
    <property type="term" value="F:2-amino-4-hydroxy-6-hydroxymethyldihydropteridine diphosphokinase activity"/>
    <property type="evidence" value="ECO:0007669"/>
    <property type="project" value="UniProtKB-EC"/>
</dbReference>
<dbReference type="GO" id="GO:0005524">
    <property type="term" value="F:ATP binding"/>
    <property type="evidence" value="ECO:0007669"/>
    <property type="project" value="UniProtKB-KW"/>
</dbReference>
<dbReference type="Gene3D" id="3.30.70.560">
    <property type="entry name" value="7,8-Dihydro-6-hydroxymethylpterin-pyrophosphokinase HPPK"/>
    <property type="match status" value="1"/>
</dbReference>
<comment type="function">
    <text evidence="10">Catalyzes the transfer of pyrophosphate from adenosine triphosphate (ATP) to 6-hydroxymethyl-7,8-dihydropterin, an enzymatic step in folate biosynthesis pathway.</text>
</comment>
<dbReference type="NCBIfam" id="TIGR01498">
    <property type="entry name" value="folK"/>
    <property type="match status" value="1"/>
</dbReference>
<dbReference type="eggNOG" id="COG0801">
    <property type="taxonomic scope" value="Bacteria"/>
</dbReference>
<evidence type="ECO:0000256" key="9">
    <source>
        <dbReference type="ARBA" id="ARBA00022909"/>
    </source>
</evidence>
<evidence type="ECO:0000256" key="5">
    <source>
        <dbReference type="ARBA" id="ARBA00022679"/>
    </source>
</evidence>
<sequence>MPAGDRHVAWIGLGSNLDDPAGQLERAIVELRSEPAISVLAVSSFYRTVPVGGPPDQPMFCNAAAALTTALGPHALLARLQAMEAAHDRVRDVRWGPRTLDMDILAYGDRHLDDDALTVPHPRAHERGFVLVPLAEIAPALELGQHGRVVDCLHRVAHDDIEYWELPA</sequence>
<dbReference type="Pfam" id="PF01288">
    <property type="entry name" value="HPPK"/>
    <property type="match status" value="1"/>
</dbReference>
<evidence type="ECO:0000256" key="6">
    <source>
        <dbReference type="ARBA" id="ARBA00022741"/>
    </source>
</evidence>